<evidence type="ECO:0000256" key="1">
    <source>
        <dbReference type="SAM" id="SignalP"/>
    </source>
</evidence>
<feature type="domain" description="DUF2059" evidence="2">
    <location>
        <begin position="111"/>
        <end position="147"/>
    </location>
</feature>
<keyword evidence="4" id="KW-1185">Reference proteome</keyword>
<accession>A0A418Q3W1</accession>
<keyword evidence="1" id="KW-0732">Signal</keyword>
<proteinExistence type="predicted"/>
<dbReference type="Proteomes" id="UP000285023">
    <property type="component" value="Unassembled WGS sequence"/>
</dbReference>
<organism evidence="3 4">
    <name type="scientific">Sphingomonas edaphi</name>
    <dbReference type="NCBI Taxonomy" id="2315689"/>
    <lineage>
        <taxon>Bacteria</taxon>
        <taxon>Pseudomonadati</taxon>
        <taxon>Pseudomonadota</taxon>
        <taxon>Alphaproteobacteria</taxon>
        <taxon>Sphingomonadales</taxon>
        <taxon>Sphingomonadaceae</taxon>
        <taxon>Sphingomonas</taxon>
    </lineage>
</organism>
<feature type="signal peptide" evidence="1">
    <location>
        <begin position="1"/>
        <end position="28"/>
    </location>
</feature>
<comment type="caution">
    <text evidence="3">The sequence shown here is derived from an EMBL/GenBank/DDBJ whole genome shotgun (WGS) entry which is preliminary data.</text>
</comment>
<dbReference type="AlphaFoldDB" id="A0A418Q3W1"/>
<evidence type="ECO:0000313" key="3">
    <source>
        <dbReference type="EMBL" id="RIX32580.1"/>
    </source>
</evidence>
<protein>
    <submittedName>
        <fullName evidence="3">DUF2059 domain-containing protein</fullName>
    </submittedName>
</protein>
<dbReference type="Pfam" id="PF09832">
    <property type="entry name" value="DUF2059"/>
    <property type="match status" value="1"/>
</dbReference>
<name>A0A418Q3W1_9SPHN</name>
<reference evidence="3 4" key="1">
    <citation type="submission" date="2018-09" db="EMBL/GenBank/DDBJ databases">
        <title>Sphingomonas sp. DAC4.</title>
        <authorList>
            <person name="Seo T."/>
        </authorList>
    </citation>
    <scope>NUCLEOTIDE SEQUENCE [LARGE SCALE GENOMIC DNA]</scope>
    <source>
        <strain evidence="3 4">DAC4</strain>
    </source>
</reference>
<sequence>MDDQGGTSMLRMLTAALLANAAIHPTNAAAQAAPAAATSHDALALELAQLGQPTALFVEGVLMGYDLASMEQKPDADAAEVEKEFPGFMAKVQQRGRAELERLMTERAPGLHRQLADLYAANLTDPQMRDMMAFLRTPTGLKFVRSMMLSSSGANSAEDLKLTAEEVAAENRAAASETMKKLSGDEWLELMKFATSPAGQANRALAEKAQPLVATSMTAIMTEFTKRMEPITMDILESYIKAKAD</sequence>
<evidence type="ECO:0000259" key="2">
    <source>
        <dbReference type="Pfam" id="PF09832"/>
    </source>
</evidence>
<dbReference type="EMBL" id="QXTF01000001">
    <property type="protein sequence ID" value="RIX32580.1"/>
    <property type="molecule type" value="Genomic_DNA"/>
</dbReference>
<feature type="chain" id="PRO_5019111822" evidence="1">
    <location>
        <begin position="29"/>
        <end position="245"/>
    </location>
</feature>
<dbReference type="InterPro" id="IPR018637">
    <property type="entry name" value="DUF2059"/>
</dbReference>
<evidence type="ECO:0000313" key="4">
    <source>
        <dbReference type="Proteomes" id="UP000285023"/>
    </source>
</evidence>
<gene>
    <name evidence="3" type="ORF">D3M59_06540</name>
</gene>